<dbReference type="GO" id="GO:0016020">
    <property type="term" value="C:membrane"/>
    <property type="evidence" value="ECO:0007669"/>
    <property type="project" value="UniProtKB-SubCell"/>
</dbReference>
<keyword evidence="7 8" id="KW-1015">Disulfide bond</keyword>
<sequence length="339" mass="37304">MVFSFLCYDLEDCNFNCANDAFNYCIPESWQCDGYPDCYDGTDEQHCGRDGPTGFPTHYPIPPSAYPSDVYYPDNCTFLCDNDMNGYCIPDYWECDDYPDCRDGSDEFLCDGSGGHPTFCNPVDILGPGTDVPVFVALLGSVSSLPIPDLMALLNGSRHDGGPLPDDFGGFPEPHPFPEQSGFPEPHPFPEHSGFPEPHPFPEHSGFPEPHPFPEHDGFPGMGGFPEPNVDPYMMGHGMYGGPYSYIAKKSTEAKKSAIQGAKELKTAAAKKKAELQQLLRKEAPQGQPNGKAVLAHAQKQARKWFNSKVRSVASQVKTFSHTARDLANLKRKAEAPKI</sequence>
<evidence type="ECO:0000256" key="8">
    <source>
        <dbReference type="PROSITE-ProRule" id="PRU00124"/>
    </source>
</evidence>
<evidence type="ECO:0000256" key="6">
    <source>
        <dbReference type="ARBA" id="ARBA00023136"/>
    </source>
</evidence>
<evidence type="ECO:0000256" key="7">
    <source>
        <dbReference type="ARBA" id="ARBA00023157"/>
    </source>
</evidence>
<feature type="compositionally biased region" description="Low complexity" evidence="9">
    <location>
        <begin position="162"/>
        <end position="172"/>
    </location>
</feature>
<evidence type="ECO:0000313" key="10">
    <source>
        <dbReference type="Proteomes" id="UP000001554"/>
    </source>
</evidence>
<protein>
    <submittedName>
        <fullName evidence="11">Uncharacterized protein LOC118424336</fullName>
    </submittedName>
</protein>
<dbReference type="GO" id="GO:0012505">
    <property type="term" value="C:endomembrane system"/>
    <property type="evidence" value="ECO:0007669"/>
    <property type="project" value="UniProtKB-SubCell"/>
</dbReference>
<dbReference type="GeneID" id="118424336"/>
<comment type="subcellular location">
    <subcellularLocation>
        <location evidence="2">Endomembrane system</location>
    </subcellularLocation>
    <subcellularLocation>
        <location evidence="1">Membrane</location>
        <topology evidence="1">Single-pass membrane protein</topology>
    </subcellularLocation>
</comment>
<evidence type="ECO:0000256" key="5">
    <source>
        <dbReference type="ARBA" id="ARBA00022989"/>
    </source>
</evidence>
<dbReference type="InterPro" id="IPR050685">
    <property type="entry name" value="LDLR"/>
</dbReference>
<evidence type="ECO:0000256" key="2">
    <source>
        <dbReference type="ARBA" id="ARBA00004308"/>
    </source>
</evidence>
<dbReference type="PANTHER" id="PTHR24270">
    <property type="entry name" value="LOW-DENSITY LIPOPROTEIN RECEPTOR-RELATED"/>
    <property type="match status" value="1"/>
</dbReference>
<reference evidence="11" key="2">
    <citation type="submission" date="2025-08" db="UniProtKB">
        <authorList>
            <consortium name="RefSeq"/>
        </authorList>
    </citation>
    <scope>IDENTIFICATION</scope>
    <source>
        <strain evidence="11">S238N-H82</strain>
        <tissue evidence="11">Testes</tissue>
    </source>
</reference>
<evidence type="ECO:0000256" key="4">
    <source>
        <dbReference type="ARBA" id="ARBA00022737"/>
    </source>
</evidence>
<reference evidence="10" key="1">
    <citation type="journal article" date="2020" name="Nat. Ecol. Evol.">
        <title>Deeply conserved synteny resolves early events in vertebrate evolution.</title>
        <authorList>
            <person name="Simakov O."/>
            <person name="Marletaz F."/>
            <person name="Yue J.X."/>
            <person name="O'Connell B."/>
            <person name="Jenkins J."/>
            <person name="Brandt A."/>
            <person name="Calef R."/>
            <person name="Tung C.H."/>
            <person name="Huang T.K."/>
            <person name="Schmutz J."/>
            <person name="Satoh N."/>
            <person name="Yu J.K."/>
            <person name="Putnam N.H."/>
            <person name="Green R.E."/>
            <person name="Rokhsar D.S."/>
        </authorList>
    </citation>
    <scope>NUCLEOTIDE SEQUENCE [LARGE SCALE GENOMIC DNA]</scope>
    <source>
        <strain evidence="10">S238N-H82</strain>
    </source>
</reference>
<dbReference type="PROSITE" id="PS50068">
    <property type="entry name" value="LDLRA_2"/>
    <property type="match status" value="2"/>
</dbReference>
<evidence type="ECO:0000256" key="9">
    <source>
        <dbReference type="SAM" id="MobiDB-lite"/>
    </source>
</evidence>
<dbReference type="PROSITE" id="PS01209">
    <property type="entry name" value="LDLRA_1"/>
    <property type="match status" value="2"/>
</dbReference>
<keyword evidence="6" id="KW-0472">Membrane</keyword>
<dbReference type="InterPro" id="IPR002172">
    <property type="entry name" value="LDrepeatLR_classA_rpt"/>
</dbReference>
<gene>
    <name evidence="11" type="primary">LOC118424336</name>
</gene>
<dbReference type="OrthoDB" id="6142318at2759"/>
<dbReference type="GO" id="GO:0016192">
    <property type="term" value="P:vesicle-mediated transport"/>
    <property type="evidence" value="ECO:0007669"/>
    <property type="project" value="UniProtKB-ARBA"/>
</dbReference>
<dbReference type="OMA" id="PHGFPEH"/>
<dbReference type="CDD" id="cd00112">
    <property type="entry name" value="LDLa"/>
    <property type="match status" value="2"/>
</dbReference>
<accession>A0A9J7LUZ3</accession>
<feature type="region of interest" description="Disordered" evidence="9">
    <location>
        <begin position="161"/>
        <end position="225"/>
    </location>
</feature>
<keyword evidence="3" id="KW-0812">Transmembrane</keyword>
<dbReference type="Proteomes" id="UP000001554">
    <property type="component" value="Chromosome 10"/>
</dbReference>
<dbReference type="Pfam" id="PF00057">
    <property type="entry name" value="Ldl_recept_a"/>
    <property type="match status" value="2"/>
</dbReference>
<evidence type="ECO:0000256" key="3">
    <source>
        <dbReference type="ARBA" id="ARBA00022692"/>
    </source>
</evidence>
<name>A0A9J7LUZ3_BRAFL</name>
<keyword evidence="4" id="KW-0677">Repeat</keyword>
<dbReference type="RefSeq" id="XP_035688778.1">
    <property type="nucleotide sequence ID" value="XM_035832885.1"/>
</dbReference>
<evidence type="ECO:0000256" key="1">
    <source>
        <dbReference type="ARBA" id="ARBA00004167"/>
    </source>
</evidence>
<dbReference type="SMART" id="SM00192">
    <property type="entry name" value="LDLa"/>
    <property type="match status" value="2"/>
</dbReference>
<comment type="caution">
    <text evidence="8">Lacks conserved residue(s) required for the propagation of feature annotation.</text>
</comment>
<dbReference type="PRINTS" id="PR00261">
    <property type="entry name" value="LDLRECEPTOR"/>
</dbReference>
<evidence type="ECO:0000313" key="11">
    <source>
        <dbReference type="RefSeq" id="XP_035688778.1"/>
    </source>
</evidence>
<organism evidence="10 11">
    <name type="scientific">Branchiostoma floridae</name>
    <name type="common">Florida lancelet</name>
    <name type="synonym">Amphioxus</name>
    <dbReference type="NCBI Taxonomy" id="7739"/>
    <lineage>
        <taxon>Eukaryota</taxon>
        <taxon>Metazoa</taxon>
        <taxon>Chordata</taxon>
        <taxon>Cephalochordata</taxon>
        <taxon>Leptocardii</taxon>
        <taxon>Amphioxiformes</taxon>
        <taxon>Branchiostomatidae</taxon>
        <taxon>Branchiostoma</taxon>
    </lineage>
</organism>
<dbReference type="SUPFAM" id="SSF57424">
    <property type="entry name" value="LDL receptor-like module"/>
    <property type="match status" value="2"/>
</dbReference>
<dbReference type="KEGG" id="bfo:118424336"/>
<keyword evidence="10" id="KW-1185">Reference proteome</keyword>
<keyword evidence="5" id="KW-1133">Transmembrane helix</keyword>
<proteinExistence type="predicted"/>
<dbReference type="Gene3D" id="4.10.400.10">
    <property type="entry name" value="Low-density Lipoprotein Receptor"/>
    <property type="match status" value="2"/>
</dbReference>
<feature type="disulfide bond" evidence="8">
    <location>
        <begin position="95"/>
        <end position="110"/>
    </location>
</feature>
<dbReference type="InterPro" id="IPR023415">
    <property type="entry name" value="LDLR_class-A_CS"/>
</dbReference>
<dbReference type="InterPro" id="IPR036055">
    <property type="entry name" value="LDL_receptor-like_sf"/>
</dbReference>
<feature type="disulfide bond" evidence="8">
    <location>
        <begin position="32"/>
        <end position="47"/>
    </location>
</feature>
<dbReference type="AlphaFoldDB" id="A0A9J7LUZ3"/>